<evidence type="ECO:0000313" key="4">
    <source>
        <dbReference type="Proteomes" id="UP000831775"/>
    </source>
</evidence>
<dbReference type="InterPro" id="IPR038670">
    <property type="entry name" value="HslJ-like_sf"/>
</dbReference>
<name>A0ABY4FYX8_9MICO</name>
<dbReference type="Proteomes" id="UP000831775">
    <property type="component" value="Chromosome"/>
</dbReference>
<protein>
    <submittedName>
        <fullName evidence="3">META domain-containing protein</fullName>
    </submittedName>
</protein>
<evidence type="ECO:0000259" key="2">
    <source>
        <dbReference type="Pfam" id="PF03724"/>
    </source>
</evidence>
<organism evidence="3 4">
    <name type="scientific">Leucobacter rhizosphaerae</name>
    <dbReference type="NCBI Taxonomy" id="2932245"/>
    <lineage>
        <taxon>Bacteria</taxon>
        <taxon>Bacillati</taxon>
        <taxon>Actinomycetota</taxon>
        <taxon>Actinomycetes</taxon>
        <taxon>Micrococcales</taxon>
        <taxon>Microbacteriaceae</taxon>
        <taxon>Leucobacter</taxon>
    </lineage>
</organism>
<dbReference type="Gene3D" id="2.40.128.270">
    <property type="match status" value="1"/>
</dbReference>
<dbReference type="EMBL" id="CP095043">
    <property type="protein sequence ID" value="UOQ61319.1"/>
    <property type="molecule type" value="Genomic_DNA"/>
</dbReference>
<keyword evidence="1" id="KW-0732">Signal</keyword>
<evidence type="ECO:0000256" key="1">
    <source>
        <dbReference type="SAM" id="SignalP"/>
    </source>
</evidence>
<proteinExistence type="predicted"/>
<evidence type="ECO:0000313" key="3">
    <source>
        <dbReference type="EMBL" id="UOQ61319.1"/>
    </source>
</evidence>
<keyword evidence="4" id="KW-1185">Reference proteome</keyword>
<feature type="chain" id="PRO_5046997274" evidence="1">
    <location>
        <begin position="31"/>
        <end position="126"/>
    </location>
</feature>
<gene>
    <name evidence="3" type="ORF">MUN76_04925</name>
</gene>
<dbReference type="PROSITE" id="PS51257">
    <property type="entry name" value="PROKAR_LIPOPROTEIN"/>
    <property type="match status" value="1"/>
</dbReference>
<dbReference type="Pfam" id="PF03724">
    <property type="entry name" value="META"/>
    <property type="match status" value="1"/>
</dbReference>
<dbReference type="InterPro" id="IPR005184">
    <property type="entry name" value="DUF306_Meta_HslJ"/>
</dbReference>
<dbReference type="RefSeq" id="WP_244687696.1">
    <property type="nucleotide sequence ID" value="NZ_CP095043.1"/>
</dbReference>
<reference evidence="3 4" key="1">
    <citation type="submission" date="2022-04" db="EMBL/GenBank/DDBJ databases">
        <title>Leucobacter sp. isolated from rhizosphere of onion.</title>
        <authorList>
            <person name="Won M."/>
            <person name="Lee C.-M."/>
            <person name="Woen H.-Y."/>
            <person name="Kwon S.-W."/>
        </authorList>
    </citation>
    <scope>NUCLEOTIDE SEQUENCE [LARGE SCALE GENOMIC DNA]</scope>
    <source>
        <strain evidence="3 4">H25R-14</strain>
    </source>
</reference>
<sequence>MTRAMLRTAALATAATAALLLSACAGGASAGIEGVWGDPDAEGAPSLEFLADGTYAGTDGCNRLGGDYTQADDGTIDLGIMRSTMMYCEGVDTWLVQAHEATLISDELVFRDEQGAEIGTLARHDQ</sequence>
<feature type="domain" description="DUF306" evidence="2">
    <location>
        <begin position="41"/>
        <end position="93"/>
    </location>
</feature>
<accession>A0ABY4FYX8</accession>
<feature type="signal peptide" evidence="1">
    <location>
        <begin position="1"/>
        <end position="30"/>
    </location>
</feature>